<dbReference type="InterPro" id="IPR001789">
    <property type="entry name" value="Sig_transdc_resp-reg_receiver"/>
</dbReference>
<dbReference type="InterPro" id="IPR050640">
    <property type="entry name" value="Bact_2-comp_sensor_kinase"/>
</dbReference>
<evidence type="ECO:0000313" key="4">
    <source>
        <dbReference type="EMBL" id="MDQ0177034.1"/>
    </source>
</evidence>
<dbReference type="InterPro" id="IPR036890">
    <property type="entry name" value="HATPase_C_sf"/>
</dbReference>
<dbReference type="Pfam" id="PF00072">
    <property type="entry name" value="Response_reg"/>
    <property type="match status" value="1"/>
</dbReference>
<evidence type="ECO:0000256" key="2">
    <source>
        <dbReference type="SAM" id="Phobius"/>
    </source>
</evidence>
<dbReference type="Gene3D" id="3.30.565.10">
    <property type="entry name" value="Histidine kinase-like ATPase, C-terminal domain"/>
    <property type="match status" value="1"/>
</dbReference>
<dbReference type="PANTHER" id="PTHR34220">
    <property type="entry name" value="SENSOR HISTIDINE KINASE YPDA"/>
    <property type="match status" value="1"/>
</dbReference>
<sequence>MHRRLLLSAIILVIFTVQICIVLLNIMPLHYYPKAKQGILNLSEKYLALNRDIPLRGEWIYYPDQQTSHDDNQKKMFVKIPSTIQLFSNQKTKKNNGTYHLKMILPNIEEAEVFAFNFFPAFNAHTIYLKNKKIDEHGVKGKKDDVQLNSNTLKWMYFPDSTAKQSLSHVIVKKHLKYLSFTGLIYLVNMIFFLFGFIFLCADFPFMLKALLFWLPFIFIMEILLLWILWKTTIKHPKENAPLIIFIIVTCYIGASITNLFYMINVLEINNVWIVQLLVLIVAIIAIMMERFFALFRHLVTANKNLLNENNAIQFSLPLAHQFTYEPIAPSASEVAASKTPSKPINSDLPQKQENTILIVEEDEAFREKLVRLLTAQFTKVIAVSDGKEILSPLTKGKEWDFILLDIHLLSENSLTICKKLREVYTMFELPIMMMSSEQIPEQTSAAFAAGANDMILKSIDLNELKSRIQMLLYLKKSVEDKICMEITFLQAQVRPHFLFNTLNAVAALSEEDNDKMKELLIHFGYYLQESFSFNNIKPLSSLEREIKLVDAYLNIEKVRFQDRLEYELMIPDNLSLAIPPLTIQPLVENAVHHGILKKRKGGKILICVIDKQDELHVSVEDNGVGMSEKTIADILNHNNKNGVGVKNIHHRLKQMFGQGLFINSQELTGTKIFFSVPREEILDDCFDC</sequence>
<dbReference type="InterPro" id="IPR011006">
    <property type="entry name" value="CheY-like_superfamily"/>
</dbReference>
<proteinExistence type="predicted"/>
<keyword evidence="5" id="KW-1185">Reference proteome</keyword>
<dbReference type="InterPro" id="IPR003594">
    <property type="entry name" value="HATPase_dom"/>
</dbReference>
<feature type="transmembrane region" description="Helical" evidence="2">
    <location>
        <begin position="242"/>
        <end position="264"/>
    </location>
</feature>
<comment type="caution">
    <text evidence="4">The sequence shown here is derived from an EMBL/GenBank/DDBJ whole genome shotgun (WGS) entry which is preliminary data.</text>
</comment>
<dbReference type="CDD" id="cd00156">
    <property type="entry name" value="REC"/>
    <property type="match status" value="1"/>
</dbReference>
<dbReference type="Pfam" id="PF06580">
    <property type="entry name" value="His_kinase"/>
    <property type="match status" value="1"/>
</dbReference>
<dbReference type="SMART" id="SM00448">
    <property type="entry name" value="REC"/>
    <property type="match status" value="1"/>
</dbReference>
<dbReference type="InterPro" id="IPR010559">
    <property type="entry name" value="Sig_transdc_His_kin_internal"/>
</dbReference>
<dbReference type="Gene3D" id="3.40.50.2300">
    <property type="match status" value="1"/>
</dbReference>
<keyword evidence="1" id="KW-0597">Phosphoprotein</keyword>
<keyword evidence="2" id="KW-0472">Membrane</keyword>
<name>A0ABT9WV96_9BACI</name>
<dbReference type="PROSITE" id="PS50110">
    <property type="entry name" value="RESPONSE_REGULATORY"/>
    <property type="match status" value="1"/>
</dbReference>
<reference evidence="4 5" key="1">
    <citation type="submission" date="2023-07" db="EMBL/GenBank/DDBJ databases">
        <title>Genomic Encyclopedia of Type Strains, Phase IV (KMG-IV): sequencing the most valuable type-strain genomes for metagenomic binning, comparative biology and taxonomic classification.</title>
        <authorList>
            <person name="Goeker M."/>
        </authorList>
    </citation>
    <scope>NUCLEOTIDE SEQUENCE [LARGE SCALE GENOMIC DNA]</scope>
    <source>
        <strain evidence="4 5">DSM 23837</strain>
    </source>
</reference>
<gene>
    <name evidence="4" type="ORF">J2S08_002913</name>
</gene>
<dbReference type="SUPFAM" id="SSF55874">
    <property type="entry name" value="ATPase domain of HSP90 chaperone/DNA topoisomerase II/histidine kinase"/>
    <property type="match status" value="1"/>
</dbReference>
<feature type="transmembrane region" description="Helical" evidence="2">
    <location>
        <begin position="178"/>
        <end position="199"/>
    </location>
</feature>
<protein>
    <submittedName>
        <fullName evidence="4">DNA-binding response OmpR family regulator</fullName>
    </submittedName>
</protein>
<organism evidence="4 5">
    <name type="scientific">Bacillus chungangensis</name>
    <dbReference type="NCBI Taxonomy" id="587633"/>
    <lineage>
        <taxon>Bacteria</taxon>
        <taxon>Bacillati</taxon>
        <taxon>Bacillota</taxon>
        <taxon>Bacilli</taxon>
        <taxon>Bacillales</taxon>
        <taxon>Bacillaceae</taxon>
        <taxon>Bacillus</taxon>
    </lineage>
</organism>
<feature type="transmembrane region" description="Helical" evidence="2">
    <location>
        <begin position="6"/>
        <end position="27"/>
    </location>
</feature>
<evidence type="ECO:0000313" key="5">
    <source>
        <dbReference type="Proteomes" id="UP001223586"/>
    </source>
</evidence>
<dbReference type="RefSeq" id="WP_307230686.1">
    <property type="nucleotide sequence ID" value="NZ_JAUSTT010000018.1"/>
</dbReference>
<dbReference type="Pfam" id="PF02518">
    <property type="entry name" value="HATPase_c"/>
    <property type="match status" value="1"/>
</dbReference>
<feature type="transmembrane region" description="Helical" evidence="2">
    <location>
        <begin position="270"/>
        <end position="289"/>
    </location>
</feature>
<dbReference type="GO" id="GO:0003677">
    <property type="term" value="F:DNA binding"/>
    <property type="evidence" value="ECO:0007669"/>
    <property type="project" value="UniProtKB-KW"/>
</dbReference>
<feature type="modified residue" description="4-aspartylphosphate" evidence="1">
    <location>
        <position position="406"/>
    </location>
</feature>
<dbReference type="Proteomes" id="UP001223586">
    <property type="component" value="Unassembled WGS sequence"/>
</dbReference>
<keyword evidence="2" id="KW-0812">Transmembrane</keyword>
<dbReference type="SUPFAM" id="SSF52172">
    <property type="entry name" value="CheY-like"/>
    <property type="match status" value="1"/>
</dbReference>
<dbReference type="EMBL" id="JAUSTT010000018">
    <property type="protein sequence ID" value="MDQ0177034.1"/>
    <property type="molecule type" value="Genomic_DNA"/>
</dbReference>
<feature type="domain" description="Response regulatory" evidence="3">
    <location>
        <begin position="356"/>
        <end position="473"/>
    </location>
</feature>
<evidence type="ECO:0000256" key="1">
    <source>
        <dbReference type="PROSITE-ProRule" id="PRU00169"/>
    </source>
</evidence>
<feature type="transmembrane region" description="Helical" evidence="2">
    <location>
        <begin position="211"/>
        <end position="230"/>
    </location>
</feature>
<evidence type="ECO:0000259" key="3">
    <source>
        <dbReference type="PROSITE" id="PS50110"/>
    </source>
</evidence>
<accession>A0ABT9WV96</accession>
<keyword evidence="2" id="KW-1133">Transmembrane helix</keyword>
<keyword evidence="4" id="KW-0238">DNA-binding</keyword>
<dbReference type="PANTHER" id="PTHR34220:SF7">
    <property type="entry name" value="SENSOR HISTIDINE KINASE YPDA"/>
    <property type="match status" value="1"/>
</dbReference>